<evidence type="ECO:0000313" key="4">
    <source>
        <dbReference type="Proteomes" id="UP001595765"/>
    </source>
</evidence>
<reference evidence="4" key="1">
    <citation type="journal article" date="2019" name="Int. J. Syst. Evol. Microbiol.">
        <title>The Global Catalogue of Microorganisms (GCM) 10K type strain sequencing project: providing services to taxonomists for standard genome sequencing and annotation.</title>
        <authorList>
            <consortium name="The Broad Institute Genomics Platform"/>
            <consortium name="The Broad Institute Genome Sequencing Center for Infectious Disease"/>
            <person name="Wu L."/>
            <person name="Ma J."/>
        </authorList>
    </citation>
    <scope>NUCLEOTIDE SEQUENCE [LARGE SCALE GENOMIC DNA]</scope>
    <source>
        <strain evidence="4">CGMCC 4.7237</strain>
    </source>
</reference>
<dbReference type="PANTHER" id="PTHR40254:SF1">
    <property type="entry name" value="BLR0577 PROTEIN"/>
    <property type="match status" value="1"/>
</dbReference>
<keyword evidence="4" id="KW-1185">Reference proteome</keyword>
<dbReference type="PANTHER" id="PTHR40254">
    <property type="entry name" value="BLR0577 PROTEIN"/>
    <property type="match status" value="1"/>
</dbReference>
<dbReference type="SUPFAM" id="SSF51971">
    <property type="entry name" value="Nucleotide-binding domain"/>
    <property type="match status" value="1"/>
</dbReference>
<dbReference type="RefSeq" id="WP_386429403.1">
    <property type="nucleotide sequence ID" value="NZ_JBHSBB010000010.1"/>
</dbReference>
<feature type="domain" description="FAD-dependent urate hydroxylase HpyO/Asp monooxygenase CreE-like FAD/NAD(P)-binding" evidence="2">
    <location>
        <begin position="11"/>
        <end position="224"/>
    </location>
</feature>
<name>A0ABV8HLF8_9ACTN</name>
<feature type="compositionally biased region" description="Acidic residues" evidence="1">
    <location>
        <begin position="115"/>
        <end position="129"/>
    </location>
</feature>
<dbReference type="InterPro" id="IPR052189">
    <property type="entry name" value="L-asp_N-monooxygenase_NS-form"/>
</dbReference>
<dbReference type="Pfam" id="PF13454">
    <property type="entry name" value="NAD_binding_9"/>
    <property type="match status" value="1"/>
</dbReference>
<dbReference type="Proteomes" id="UP001595765">
    <property type="component" value="Unassembled WGS sequence"/>
</dbReference>
<evidence type="ECO:0000256" key="1">
    <source>
        <dbReference type="SAM" id="MobiDB-lite"/>
    </source>
</evidence>
<protein>
    <submittedName>
        <fullName evidence="3">FAD/NAD(P)-binding protein</fullName>
    </submittedName>
</protein>
<organism evidence="3 4">
    <name type="scientific">Streptomyces polygonati</name>
    <dbReference type="NCBI Taxonomy" id="1617087"/>
    <lineage>
        <taxon>Bacteria</taxon>
        <taxon>Bacillati</taxon>
        <taxon>Actinomycetota</taxon>
        <taxon>Actinomycetes</taxon>
        <taxon>Kitasatosporales</taxon>
        <taxon>Streptomycetaceae</taxon>
        <taxon>Streptomyces</taxon>
    </lineage>
</organism>
<dbReference type="InterPro" id="IPR038732">
    <property type="entry name" value="HpyO/CreE_NAD-binding"/>
</dbReference>
<dbReference type="EMBL" id="JBHSBB010000010">
    <property type="protein sequence ID" value="MFC4032436.1"/>
    <property type="molecule type" value="Genomic_DNA"/>
</dbReference>
<proteinExistence type="predicted"/>
<evidence type="ECO:0000259" key="2">
    <source>
        <dbReference type="Pfam" id="PF13454"/>
    </source>
</evidence>
<sequence>MSPAVDLVVCLVGAGPRGLSVLERLCAHERKSPSCSWLTVHVVDPAEPGAGSVWRTDQSRHLLMNTVASQITVFTDDRVSIDGPIEPGPSLYEWARSLPRTAARDETRDPGDPGDPGDLEDAEDPDAWDDMGAPEAPETPEDLAEAARLTPDAYPSRAFYGSYLRACFRRIVRKAPVHVTVKQHRSRVVRVADALGDPDGPQSLRLENGVWLHRVDAVVLAQGHVPTRPTPREARTATLARIHRLTYLTPANPADVDLSGIGAGETVLIRGLGLNFFDHMTLLTAGRGGIFRPEGDRLVYLPSGREPRMYATSRRGIPYHARGENQKGAYGRYTPRLLTPAHIAALRDRSAGARGMRFMTQLWPLISKEVQSVYYQALLGAEGRAREGEELGKLFLRARGERAEGDLLDAYGVGARRRWSWEGLLTPYAGREFADREEFRGWLLEYLARDVREARAGNVSGPLKAALDVLRDLRNEVRLAVDHAGLDGASHRDDLEGWYTPMNAFLSIGPPVSRIEEMIALIEARVLVVTGPGTEVRIDPRRPAFVASSTVVPGPPVRASALIEARLPEPDLRRTAEPLLSYLLATEQCTTYRIPSGPGAGYESGGLAVTERPYRLLDPRGRAHPRRFAYGVPTESVHWVTAAGIRPGVDSVTLGDSEAIARALLDLGSGPPAAATGPALSAENPSIGVIV</sequence>
<evidence type="ECO:0000313" key="3">
    <source>
        <dbReference type="EMBL" id="MFC4032436.1"/>
    </source>
</evidence>
<gene>
    <name evidence="3" type="ORF">ACFO3J_13195</name>
</gene>
<comment type="caution">
    <text evidence="3">The sequence shown here is derived from an EMBL/GenBank/DDBJ whole genome shotgun (WGS) entry which is preliminary data.</text>
</comment>
<accession>A0ABV8HLF8</accession>
<feature type="region of interest" description="Disordered" evidence="1">
    <location>
        <begin position="101"/>
        <end position="143"/>
    </location>
</feature>
<feature type="compositionally biased region" description="Basic and acidic residues" evidence="1">
    <location>
        <begin position="102"/>
        <end position="111"/>
    </location>
</feature>